<dbReference type="InterPro" id="IPR046538">
    <property type="entry name" value="DUF6603"/>
</dbReference>
<gene>
    <name evidence="3" type="ORF">RZN05_11855</name>
</gene>
<proteinExistence type="predicted"/>
<comment type="caution">
    <text evidence="3">The sequence shown here is derived from an EMBL/GenBank/DDBJ whole genome shotgun (WGS) entry which is preliminary data.</text>
</comment>
<dbReference type="Proteomes" id="UP001273531">
    <property type="component" value="Unassembled WGS sequence"/>
</dbReference>
<accession>A0ABU3Y8R3</accession>
<dbReference type="Pfam" id="PF20248">
    <property type="entry name" value="DUF6603"/>
    <property type="match status" value="1"/>
</dbReference>
<feature type="region of interest" description="Disordered" evidence="1">
    <location>
        <begin position="857"/>
        <end position="885"/>
    </location>
</feature>
<evidence type="ECO:0000313" key="4">
    <source>
        <dbReference type="Proteomes" id="UP001273531"/>
    </source>
</evidence>
<sequence length="1685" mass="177437">MSTIDAITAAIDKLPTTGGVLTLTPADFNLDFMNSVFTRLLATQSLSFAGVQITPGTETIVIAGTATIFDYADLDCTLSFTVAEGNTVATLTGKFATSRQITLPLLTWLKAGNISISTSFTESLEIVALAFGMDILLQNGDTIPILVTQLTADVWRIDIAEGTAKGVTGDDLVFLLGGQALENFLPPALTGELAGFTINGMEAELDTAAKSVTYFSTGVAVTNGWDIAPKVSLKPGLQIGLTLASALTSAPPKSGNGASPQSGNGAPVVSSSLTVVGSVAATFDIAGVELPIYLGASSGATSLWTFGLQPAQIVTLPSFSDLLSLAGGADFFASLPSGLQDIPQIEIDKLLVQFDPATKNLTLLSFALQTGSSWPVIAGYFEIEQLSFAFDITNLTLPANRQVIGDMGATFKVGSVPLMVRLQNTATDQDWTITAGLAPGGVLSLTDVAAQLFEGQATLPDGVPVVAFNVLQIMVNPAQQSFAFNAGSNSEWQLIGEDLAIESIALSFSRTKTETGSAVKGSVASTLLIAGVTLNLSASLNDTPSGGWQFSGTQDTAPIPIGQLIQDLANIFGDVTLPTILTGLNIHNLSVDFNTSTKDFTFSCVLKDDAVPNLSLNIDISITHKTTTEYQAEFSGTAHYVSEGIQLDFTLDFVEAVAAAGKSSTTIATYNAVKPPTLSQFLQMVSNDLEFDVDLPGALNFDADLKSLTLELDKNLTDPLRIETAGLFELSFGDNDSWKLYLSHTNNSYFQNLGKTTRASGKDGKPAYVLGVALSGALDLSNLPLVGSIPGVGDFSIDKLGFYYTNAAFTTANNKLIFAVAELGTDTKLAPDPAAAFLDQPGFNLLALFGNQVNQSQNQTPNAMPLGTSTGTPPPSTPPSFATTPADPRKPISWLAVNKTLGPVSLDKVGLSFASPPKGADGQLGTVGLYIDGGFTLAGLSLILQGLGITFPLPVPGKAIANPLDQIGFHLQGLFLEFKEPGLEIAGGFLTLPGDGVNMIGEFIVQAGPFGVQGYGGFAGSISDPSLFIFLHLDAPLGGPPFFFVTGVSGGFGVNRGFKLPDISQLATYPLLPAAPAIPTASGLASQTNEQKLQTMTNSLLGLAEYFPVEEGQFWFAIGLDVTSFEMIEVSAILSISFGVNLQIAVIGSAIMTLPVEVPDPIAYVQINFEAAYSSEDELLTVMGVLTPASYVLEGLVRISGGFAFCTWLAGPNAGDFVLTIGGYSSAYPPPAHYPLVPRMQMRAGIGIVNMVGEAYFALLPNAIMAGIDVHVTADLGPISAWFYAGADFFMGWKPFQYTAEVGIAIGASFTIDLGFVKTKITIHVGVMLSLWGPAFGGQAVVDLDIISFTIKFGAGQQPAPALSWEDFKDFLPSVAAPAAPRLKAAALADEAPANDSADKPLVNLTIKKGLLKAFTADDKVDGLDWLVDANHFEIRTESTAPCTVVNYNGDILPRDYNYLEPGDLRAQIAAPAHESQEPPYYVYATPAGATAWFDQAFGIPPMEKTNVSIVHKVTMVQLPLASPTKVEDVIITLTTGAVPPSLWGNEPVSAKAAPDPAKSTINNALIGLQFTPMIWFPRRTTFIPYYYLVFDTNNLFLDQATAPVINPAPFANPQAIYTSMQNGSAFAATQTQRAGIVAALQALGFSNLELKNADALSTQDYVDDPMLTFMSSTQEINFSGQVGA</sequence>
<dbReference type="RefSeq" id="WP_317226814.1">
    <property type="nucleotide sequence ID" value="NZ_JAWJEJ010000001.1"/>
</dbReference>
<reference evidence="3 4" key="1">
    <citation type="submission" date="2023-10" db="EMBL/GenBank/DDBJ databases">
        <title>Sphingomonas sp. HF-S4 16S ribosomal RNA gene Genome sequencing and assembly.</title>
        <authorList>
            <person name="Lee H."/>
        </authorList>
    </citation>
    <scope>NUCLEOTIDE SEQUENCE [LARGE SCALE GENOMIC DNA]</scope>
    <source>
        <strain evidence="3 4">HF-S4</strain>
    </source>
</reference>
<dbReference type="EMBL" id="JAWJEJ010000001">
    <property type="protein sequence ID" value="MDV3457682.1"/>
    <property type="molecule type" value="Genomic_DNA"/>
</dbReference>
<keyword evidence="4" id="KW-1185">Reference proteome</keyword>
<feature type="domain" description="DUF6603" evidence="2">
    <location>
        <begin position="897"/>
        <end position="1438"/>
    </location>
</feature>
<name>A0ABU3Y8R3_9SPHN</name>
<evidence type="ECO:0000313" key="3">
    <source>
        <dbReference type="EMBL" id="MDV3457682.1"/>
    </source>
</evidence>
<evidence type="ECO:0000259" key="2">
    <source>
        <dbReference type="Pfam" id="PF20248"/>
    </source>
</evidence>
<protein>
    <submittedName>
        <fullName evidence="3">DUF6603 domain-containing protein</fullName>
    </submittedName>
</protein>
<organism evidence="3 4">
    <name type="scientific">Sphingomonas agrestis</name>
    <dbReference type="NCBI Taxonomy" id="3080540"/>
    <lineage>
        <taxon>Bacteria</taxon>
        <taxon>Pseudomonadati</taxon>
        <taxon>Pseudomonadota</taxon>
        <taxon>Alphaproteobacteria</taxon>
        <taxon>Sphingomonadales</taxon>
        <taxon>Sphingomonadaceae</taxon>
        <taxon>Sphingomonas</taxon>
    </lineage>
</organism>
<evidence type="ECO:0000256" key="1">
    <source>
        <dbReference type="SAM" id="MobiDB-lite"/>
    </source>
</evidence>